<evidence type="ECO:0000313" key="2">
    <source>
        <dbReference type="EMBL" id="CCI87717.1"/>
    </source>
</evidence>
<dbReference type="SMART" id="SM00530">
    <property type="entry name" value="HTH_XRE"/>
    <property type="match status" value="1"/>
</dbReference>
<feature type="domain" description="HTH cro/C1-type" evidence="1">
    <location>
        <begin position="7"/>
        <end position="59"/>
    </location>
</feature>
<protein>
    <submittedName>
        <fullName evidence="2">Transcriptional regulator</fullName>
    </submittedName>
</protein>
<dbReference type="Gene3D" id="1.25.40.10">
    <property type="entry name" value="Tetratricopeptide repeat domain"/>
    <property type="match status" value="1"/>
</dbReference>
<dbReference type="Proteomes" id="UP000009326">
    <property type="component" value="Unassembled WGS sequence"/>
</dbReference>
<accession>I7J3K5</accession>
<dbReference type="CDD" id="cd00093">
    <property type="entry name" value="HTH_XRE"/>
    <property type="match status" value="1"/>
</dbReference>
<dbReference type="EMBL" id="CAKC01000086">
    <property type="protein sequence ID" value="CCI87717.1"/>
    <property type="molecule type" value="Genomic_DNA"/>
</dbReference>
<dbReference type="InterPro" id="IPR010982">
    <property type="entry name" value="Lambda_DNA-bd_dom_sf"/>
</dbReference>
<gene>
    <name evidence="2" type="ORF">BN52_09960</name>
    <name evidence="3" type="ORF">FC38_GL000525</name>
</gene>
<dbReference type="GO" id="GO:0003677">
    <property type="term" value="F:DNA binding"/>
    <property type="evidence" value="ECO:0007669"/>
    <property type="project" value="InterPro"/>
</dbReference>
<dbReference type="InterPro" id="IPR011990">
    <property type="entry name" value="TPR-like_helical_dom_sf"/>
</dbReference>
<name>I7J3K5_9LACO</name>
<dbReference type="AlphaFoldDB" id="I7J3K5"/>
<dbReference type="OrthoDB" id="1150409at2"/>
<evidence type="ECO:0000259" key="1">
    <source>
        <dbReference type="PROSITE" id="PS50943"/>
    </source>
</evidence>
<sequence>MWGQIYQKLRKKQNISQTEAARDICSPAALSRWENDQIDLAFYKVVLLLQRINISLPEFINECELPTATKTIDAIQHAYLKQDLVKLQHLFSLAEKVYLETHSNYYLGTAAIAANYYFFLTDKNLLSEKMTVAYRQLFSKVSYLSKNYIDLFAQTTFILNPEKVYRTAQRLLTELTTVEETSIKYRAIIIAVINSLARLVTSNLPLAQRLLSSFLKIDLPQSLTFMKMERKFLVFLLEYCESKSNTHALQLISQYAELELTKEAKTLITLYKKVEARIKH</sequence>
<evidence type="ECO:0000313" key="4">
    <source>
        <dbReference type="Proteomes" id="UP000009326"/>
    </source>
</evidence>
<dbReference type="PROSITE" id="PS50943">
    <property type="entry name" value="HTH_CROC1"/>
    <property type="match status" value="1"/>
</dbReference>
<dbReference type="PANTHER" id="PTHR37038">
    <property type="entry name" value="TRANSCRIPTIONAL REGULATOR-RELATED"/>
    <property type="match status" value="1"/>
</dbReference>
<dbReference type="InterPro" id="IPR053163">
    <property type="entry name" value="HTH-type_regulator_Rgg"/>
</dbReference>
<dbReference type="InterPro" id="IPR001387">
    <property type="entry name" value="Cro/C1-type_HTH"/>
</dbReference>
<proteinExistence type="predicted"/>
<dbReference type="PATRIC" id="fig|1423751.3.peg.547"/>
<dbReference type="RefSeq" id="WP_008474014.1">
    <property type="nucleotide sequence ID" value="NZ_AYZO01000017.1"/>
</dbReference>
<dbReference type="STRING" id="1423751.FC38_GL000525"/>
<comment type="caution">
    <text evidence="2">The sequence shown here is derived from an EMBL/GenBank/DDBJ whole genome shotgun (WGS) entry which is preliminary data.</text>
</comment>
<dbReference type="Proteomes" id="UP000051521">
    <property type="component" value="Unassembled WGS sequence"/>
</dbReference>
<dbReference type="SUPFAM" id="SSF47413">
    <property type="entry name" value="lambda repressor-like DNA-binding domains"/>
    <property type="match status" value="1"/>
</dbReference>
<evidence type="ECO:0000313" key="3">
    <source>
        <dbReference type="EMBL" id="KRN11833.1"/>
    </source>
</evidence>
<dbReference type="EMBL" id="AYZO01000017">
    <property type="protein sequence ID" value="KRN11833.1"/>
    <property type="molecule type" value="Genomic_DNA"/>
</dbReference>
<evidence type="ECO:0000313" key="5">
    <source>
        <dbReference type="Proteomes" id="UP000051521"/>
    </source>
</evidence>
<organism evidence="2 4">
    <name type="scientific">Lactobacillus gigeriorum DSM 23908 = CRBIP 24.85</name>
    <dbReference type="NCBI Taxonomy" id="1423751"/>
    <lineage>
        <taxon>Bacteria</taxon>
        <taxon>Bacillati</taxon>
        <taxon>Bacillota</taxon>
        <taxon>Bacilli</taxon>
        <taxon>Lactobacillales</taxon>
        <taxon>Lactobacillaceae</taxon>
        <taxon>Lactobacillus</taxon>
    </lineage>
</organism>
<reference evidence="3 5" key="2">
    <citation type="journal article" date="2015" name="Genome Announc.">
        <title>Expanding the biotechnology potential of lactobacilli through comparative genomics of 213 strains and associated genera.</title>
        <authorList>
            <person name="Sun Z."/>
            <person name="Harris H.M."/>
            <person name="McCann A."/>
            <person name="Guo C."/>
            <person name="Argimon S."/>
            <person name="Zhang W."/>
            <person name="Yang X."/>
            <person name="Jeffery I.B."/>
            <person name="Cooney J.C."/>
            <person name="Kagawa T.F."/>
            <person name="Liu W."/>
            <person name="Song Y."/>
            <person name="Salvetti E."/>
            <person name="Wrobel A."/>
            <person name="Rasinkangas P."/>
            <person name="Parkhill J."/>
            <person name="Rea M.C."/>
            <person name="O'Sullivan O."/>
            <person name="Ritari J."/>
            <person name="Douillard F.P."/>
            <person name="Paul Ross R."/>
            <person name="Yang R."/>
            <person name="Briner A.E."/>
            <person name="Felis G.E."/>
            <person name="de Vos W.M."/>
            <person name="Barrangou R."/>
            <person name="Klaenhammer T.R."/>
            <person name="Caufield P.W."/>
            <person name="Cui Y."/>
            <person name="Zhang H."/>
            <person name="O'Toole P.W."/>
        </authorList>
    </citation>
    <scope>NUCLEOTIDE SEQUENCE [LARGE SCALE GENOMIC DNA]</scope>
    <source>
        <strain evidence="3 5">DSM 23908</strain>
    </source>
</reference>
<keyword evidence="5" id="KW-1185">Reference proteome</keyword>
<reference evidence="2 4" key="1">
    <citation type="submission" date="2012-06" db="EMBL/GenBank/DDBJ databases">
        <title>Draft genome sequence of Lactobacillus gigeriorum CRBIP 24.85T, isolated from chicken crop.</title>
        <authorList>
            <person name="Cousin S."/>
            <person name="Ma L."/>
            <person name="Creno S."/>
            <person name="Clermont D."/>
            <person name="Loux V."/>
            <person name="Bizet C."/>
            <person name="Bouchier C."/>
        </authorList>
    </citation>
    <scope>NUCLEOTIDE SEQUENCE [LARGE SCALE GENOMIC DNA]</scope>
    <source>
        <strain evidence="4">CRBIP 24.85T</strain>
        <strain evidence="2">Type strain: CRBIP 24.85</strain>
    </source>
</reference>
<dbReference type="Pfam" id="PF01381">
    <property type="entry name" value="HTH_3"/>
    <property type="match status" value="1"/>
</dbReference>